<reference evidence="1 2" key="1">
    <citation type="journal article" date="2021" name="Sci. Rep.">
        <title>The distribution of antibiotic resistance genes in chicken gut microbiota commensals.</title>
        <authorList>
            <person name="Juricova H."/>
            <person name="Matiasovicova J."/>
            <person name="Kubasova T."/>
            <person name="Cejkova D."/>
            <person name="Rychlik I."/>
        </authorList>
    </citation>
    <scope>NUCLEOTIDE SEQUENCE [LARGE SCALE GENOMIC DNA]</scope>
    <source>
        <strain evidence="1 2">An411</strain>
    </source>
</reference>
<evidence type="ECO:0000313" key="1">
    <source>
        <dbReference type="EMBL" id="MBM6852506.1"/>
    </source>
</evidence>
<gene>
    <name evidence="1" type="ORF">H9X91_13810</name>
</gene>
<accession>A0ABS2FZM1</accession>
<keyword evidence="2" id="KW-1185">Reference proteome</keyword>
<protein>
    <recommendedName>
        <fullName evidence="3">LysM domain-containing protein</fullName>
    </recommendedName>
</protein>
<name>A0ABS2FZM1_9FIRM</name>
<dbReference type="Proteomes" id="UP000719500">
    <property type="component" value="Unassembled WGS sequence"/>
</dbReference>
<comment type="caution">
    <text evidence="1">The sequence shown here is derived from an EMBL/GenBank/DDBJ whole genome shotgun (WGS) entry which is preliminary data.</text>
</comment>
<dbReference type="EMBL" id="JACSNX010000043">
    <property type="protein sequence ID" value="MBM6852506.1"/>
    <property type="molecule type" value="Genomic_DNA"/>
</dbReference>
<sequence length="206" mass="22583">MNQTANYQLCQWDPTDRILMEDFNKDNEKIDAALKANADAIAAEAAARAEADEAVKAALPLVKILDFTTEAPAPQVDLTVPDLTQYASVTLCLEAAGCPDLALRVNGSTDYRYCDAAGSGSGGDYCTELVELWAEDQHPWADIHFSWPRPGAPVRAVYFTVRDTTYQGFQCYCRDCTWEEVTTFNLLAPGGTVPAGTRVLMYGVRK</sequence>
<evidence type="ECO:0000313" key="2">
    <source>
        <dbReference type="Proteomes" id="UP000719500"/>
    </source>
</evidence>
<dbReference type="RefSeq" id="WP_204805832.1">
    <property type="nucleotide sequence ID" value="NZ_JACSNX010000043.1"/>
</dbReference>
<evidence type="ECO:0008006" key="3">
    <source>
        <dbReference type="Google" id="ProtNLM"/>
    </source>
</evidence>
<proteinExistence type="predicted"/>
<organism evidence="1 2">
    <name type="scientific">Oscillibacter valericigenes</name>
    <dbReference type="NCBI Taxonomy" id="351091"/>
    <lineage>
        <taxon>Bacteria</taxon>
        <taxon>Bacillati</taxon>
        <taxon>Bacillota</taxon>
        <taxon>Clostridia</taxon>
        <taxon>Eubacteriales</taxon>
        <taxon>Oscillospiraceae</taxon>
        <taxon>Oscillibacter</taxon>
    </lineage>
</organism>